<dbReference type="PROSITE" id="PS50135">
    <property type="entry name" value="ZF_ZZ_2"/>
    <property type="match status" value="1"/>
</dbReference>
<proteinExistence type="predicted"/>
<dbReference type="InterPro" id="IPR055141">
    <property type="entry name" value="TADA2A_B-like_dom"/>
</dbReference>
<dbReference type="GO" id="GO:0003713">
    <property type="term" value="F:transcription coactivator activity"/>
    <property type="evidence" value="ECO:0007669"/>
    <property type="project" value="TreeGrafter"/>
</dbReference>
<dbReference type="STRING" id="1537102.L0B044"/>
<evidence type="ECO:0000313" key="10">
    <source>
        <dbReference type="EMBL" id="AFZ80494.1"/>
    </source>
</evidence>
<dbReference type="Gene3D" id="1.10.10.60">
    <property type="entry name" value="Homeodomain-like"/>
    <property type="match status" value="1"/>
</dbReference>
<dbReference type="EMBL" id="CP001669">
    <property type="protein sequence ID" value="AFZ80494.1"/>
    <property type="molecule type" value="Genomic_DNA"/>
</dbReference>
<protein>
    <submittedName>
        <fullName evidence="10">Uncharacterized protein</fullName>
    </submittedName>
</protein>
<dbReference type="eggNOG" id="KOG0457">
    <property type="taxonomic scope" value="Eukaryota"/>
</dbReference>
<dbReference type="OrthoDB" id="270417at2759"/>
<evidence type="ECO:0000256" key="2">
    <source>
        <dbReference type="ARBA" id="ARBA00022771"/>
    </source>
</evidence>
<dbReference type="PROSITE" id="PS51294">
    <property type="entry name" value="HTH_MYB"/>
    <property type="match status" value="1"/>
</dbReference>
<dbReference type="PROSITE" id="PS51293">
    <property type="entry name" value="SANT"/>
    <property type="match status" value="1"/>
</dbReference>
<gene>
    <name evidence="10" type="ORF">BEWA_033470</name>
</gene>
<reference evidence="10 11" key="1">
    <citation type="journal article" date="2012" name="BMC Genomics">
        <title>Comparative genomic analysis and phylogenetic position of Theileria equi.</title>
        <authorList>
            <person name="Kappmeyer L.S."/>
            <person name="Thiagarajan M."/>
            <person name="Herndon D.R."/>
            <person name="Ramsay J.D."/>
            <person name="Caler E."/>
            <person name="Djikeng A."/>
            <person name="Gillespie J.J."/>
            <person name="Lau A.O."/>
            <person name="Roalson E.H."/>
            <person name="Silva J.C."/>
            <person name="Silva M.G."/>
            <person name="Suarez C.E."/>
            <person name="Ueti M.W."/>
            <person name="Nene V.M."/>
            <person name="Mealey R.H."/>
            <person name="Knowles D.P."/>
            <person name="Brayton K.A."/>
        </authorList>
    </citation>
    <scope>NUCLEOTIDE SEQUENCE [LARGE SCALE GENOMIC DNA]</scope>
    <source>
        <strain evidence="10 11">WA</strain>
    </source>
</reference>
<feature type="domain" description="Myb-like" evidence="6">
    <location>
        <begin position="120"/>
        <end position="168"/>
    </location>
</feature>
<dbReference type="PANTHER" id="PTHR12374:SF20">
    <property type="entry name" value="TRANSCRIPTIONAL ADAPTER 2-ALPHA"/>
    <property type="match status" value="1"/>
</dbReference>
<dbReference type="RefSeq" id="XP_004830160.1">
    <property type="nucleotide sequence ID" value="XM_004830103.1"/>
</dbReference>
<dbReference type="CDD" id="cd02335">
    <property type="entry name" value="ZZ_ADA2"/>
    <property type="match status" value="1"/>
</dbReference>
<dbReference type="GO" id="GO:0008270">
    <property type="term" value="F:zinc ion binding"/>
    <property type="evidence" value="ECO:0007669"/>
    <property type="project" value="UniProtKB-KW"/>
</dbReference>
<keyword evidence="2 4" id="KW-0863">Zinc-finger</keyword>
<dbReference type="InterPro" id="IPR043145">
    <property type="entry name" value="Znf_ZZ_sf"/>
</dbReference>
<dbReference type="Gene3D" id="3.30.60.90">
    <property type="match status" value="1"/>
</dbReference>
<keyword evidence="3" id="KW-0862">Zinc</keyword>
<name>L0B044_THEEQ</name>
<evidence type="ECO:0000259" key="8">
    <source>
        <dbReference type="PROSITE" id="PS51293"/>
    </source>
</evidence>
<dbReference type="SUPFAM" id="SSF57850">
    <property type="entry name" value="RING/U-box"/>
    <property type="match status" value="1"/>
</dbReference>
<dbReference type="InterPro" id="IPR001005">
    <property type="entry name" value="SANT/Myb"/>
</dbReference>
<accession>L0B044</accession>
<keyword evidence="11" id="KW-1185">Reference proteome</keyword>
<feature type="compositionally biased region" description="Polar residues" evidence="5">
    <location>
        <begin position="582"/>
        <end position="594"/>
    </location>
</feature>
<dbReference type="InterPro" id="IPR017884">
    <property type="entry name" value="SANT_dom"/>
</dbReference>
<feature type="domain" description="ZZ-type" evidence="7">
    <location>
        <begin position="56"/>
        <end position="113"/>
    </location>
</feature>
<dbReference type="InterPro" id="IPR000433">
    <property type="entry name" value="Znf_ZZ"/>
</dbReference>
<evidence type="ECO:0000259" key="9">
    <source>
        <dbReference type="PROSITE" id="PS51294"/>
    </source>
</evidence>
<dbReference type="GO" id="GO:0006338">
    <property type="term" value="P:chromatin remodeling"/>
    <property type="evidence" value="ECO:0007669"/>
    <property type="project" value="TreeGrafter"/>
</dbReference>
<dbReference type="InterPro" id="IPR009057">
    <property type="entry name" value="Homeodomain-like_sf"/>
</dbReference>
<dbReference type="InterPro" id="IPR017930">
    <property type="entry name" value="Myb_dom"/>
</dbReference>
<evidence type="ECO:0000259" key="6">
    <source>
        <dbReference type="PROSITE" id="PS50090"/>
    </source>
</evidence>
<dbReference type="SMART" id="SM00717">
    <property type="entry name" value="SANT"/>
    <property type="match status" value="1"/>
</dbReference>
<dbReference type="PROSITE" id="PS50090">
    <property type="entry name" value="MYB_LIKE"/>
    <property type="match status" value="1"/>
</dbReference>
<dbReference type="SUPFAM" id="SSF46689">
    <property type="entry name" value="Homeodomain-like"/>
    <property type="match status" value="1"/>
</dbReference>
<dbReference type="GO" id="GO:0005634">
    <property type="term" value="C:nucleus"/>
    <property type="evidence" value="ECO:0007669"/>
    <property type="project" value="TreeGrafter"/>
</dbReference>
<feature type="domain" description="SANT" evidence="8">
    <location>
        <begin position="115"/>
        <end position="172"/>
    </location>
</feature>
<evidence type="ECO:0000256" key="4">
    <source>
        <dbReference type="PROSITE-ProRule" id="PRU00228"/>
    </source>
</evidence>
<sequence>MDNKTETAANKGGKETFDSSDAESTAFLPINDDSKYSFWSIYANSSDSELDTGPLVTDFYCNYCNKSLPLGSCRIRCAECSDYDLCIRCACNFMHTETHELSHKYIPIGPNNFELFSEGWTADEELLLLEGISKFGFGNWKQVAEMVNTVSAKQKSPYDCESHYNDAYISSVTSPYPDIKKIRSKLSPENSEQKLFESFNVMVKSYKRFENPDADDRIISSEASGSHSSYIPPPVDILHSNPNQVKFFQNFTGYNIYRDELENEYNNDAEMILKDVEFEPWDSPSEIKFKVQLIDLYNGLLDERIYRKRVLIHRFWYDFQLRDKEMANMTDVEKMVYWRVSPLLRFHSEDDHMKLTKLLIAKAELEKRLEIVQQWTSLGFKTIQDIQDFDIHKPTKQNNKHRIPMDKVDDFAAKLIGNSRISKQDLYAHIGEMHTRFCDEFSISESQLHEMFNYMLETKMGNGTFPTNSNAVIPAWDLCFDNSLTEAQRNSIPKIANAPKLIDGPDYSKLRIILKGNKNGYDLSDLNFDQIQLNTEPKTVRQSRIQVSKDSYYYFTELPTLSQLDKIKVSKTSNKRKKDGSYNFSNKLRASQRR</sequence>
<evidence type="ECO:0000256" key="1">
    <source>
        <dbReference type="ARBA" id="ARBA00022723"/>
    </source>
</evidence>
<dbReference type="GeneID" id="15803486"/>
<evidence type="ECO:0000256" key="5">
    <source>
        <dbReference type="SAM" id="MobiDB-lite"/>
    </source>
</evidence>
<evidence type="ECO:0000259" key="7">
    <source>
        <dbReference type="PROSITE" id="PS50135"/>
    </source>
</evidence>
<dbReference type="VEuPathDB" id="PiroplasmaDB:BEWA_033470"/>
<dbReference type="CDD" id="cd00167">
    <property type="entry name" value="SANT"/>
    <property type="match status" value="1"/>
</dbReference>
<dbReference type="GO" id="GO:0003682">
    <property type="term" value="F:chromatin binding"/>
    <property type="evidence" value="ECO:0007669"/>
    <property type="project" value="TreeGrafter"/>
</dbReference>
<evidence type="ECO:0000256" key="3">
    <source>
        <dbReference type="ARBA" id="ARBA00022833"/>
    </source>
</evidence>
<dbReference type="InterPro" id="IPR041983">
    <property type="entry name" value="ADA2-like_ZZ"/>
</dbReference>
<dbReference type="PANTHER" id="PTHR12374">
    <property type="entry name" value="TRANSCRIPTIONAL ADAPTOR 2 ADA2 -RELATED"/>
    <property type="match status" value="1"/>
</dbReference>
<dbReference type="Proteomes" id="UP000031512">
    <property type="component" value="Chromosome 1"/>
</dbReference>
<dbReference type="GO" id="GO:0006357">
    <property type="term" value="P:regulation of transcription by RNA polymerase II"/>
    <property type="evidence" value="ECO:0007669"/>
    <property type="project" value="TreeGrafter"/>
</dbReference>
<organism evidence="10 11">
    <name type="scientific">Theileria equi strain WA</name>
    <dbReference type="NCBI Taxonomy" id="1537102"/>
    <lineage>
        <taxon>Eukaryota</taxon>
        <taxon>Sar</taxon>
        <taxon>Alveolata</taxon>
        <taxon>Apicomplexa</taxon>
        <taxon>Aconoidasida</taxon>
        <taxon>Piroplasmida</taxon>
        <taxon>Theileriidae</taxon>
        <taxon>Theileria</taxon>
    </lineage>
</organism>
<evidence type="ECO:0000313" key="11">
    <source>
        <dbReference type="Proteomes" id="UP000031512"/>
    </source>
</evidence>
<dbReference type="KEGG" id="beq:BEWA_033470"/>
<keyword evidence="1" id="KW-0479">Metal-binding</keyword>
<feature type="region of interest" description="Disordered" evidence="5">
    <location>
        <begin position="572"/>
        <end position="594"/>
    </location>
</feature>
<dbReference type="AlphaFoldDB" id="L0B044"/>
<dbReference type="Pfam" id="PF22941">
    <property type="entry name" value="TADA2A-like_3rd"/>
    <property type="match status" value="1"/>
</dbReference>
<feature type="domain" description="HTH myb-type" evidence="9">
    <location>
        <begin position="120"/>
        <end position="172"/>
    </location>
</feature>
<dbReference type="Pfam" id="PF00249">
    <property type="entry name" value="Myb_DNA-binding"/>
    <property type="match status" value="1"/>
</dbReference>